<feature type="transmembrane region" description="Helical" evidence="8">
    <location>
        <begin position="1275"/>
        <end position="1296"/>
    </location>
</feature>
<comment type="caution">
    <text evidence="11">The sequence shown here is derived from an EMBL/GenBank/DDBJ whole genome shotgun (WGS) entry which is preliminary data.</text>
</comment>
<feature type="transmembrane region" description="Helical" evidence="8">
    <location>
        <begin position="746"/>
        <end position="774"/>
    </location>
</feature>
<feature type="transmembrane region" description="Helical" evidence="8">
    <location>
        <begin position="1020"/>
        <end position="1046"/>
    </location>
</feature>
<feature type="transmembrane region" description="Helical" evidence="8">
    <location>
        <begin position="1238"/>
        <end position="1263"/>
    </location>
</feature>
<feature type="transmembrane region" description="Helical" evidence="8">
    <location>
        <begin position="1134"/>
        <end position="1154"/>
    </location>
</feature>
<dbReference type="PROSITE" id="PS50262">
    <property type="entry name" value="G_PROTEIN_RECEP_F1_2"/>
    <property type="match status" value="1"/>
</dbReference>
<dbReference type="InterPro" id="IPR036047">
    <property type="entry name" value="F-box-like_dom_sf"/>
</dbReference>
<feature type="transmembrane region" description="Helical" evidence="8">
    <location>
        <begin position="1058"/>
        <end position="1089"/>
    </location>
</feature>
<evidence type="ECO:0000256" key="4">
    <source>
        <dbReference type="ARBA" id="ARBA00023040"/>
    </source>
</evidence>
<protein>
    <recommendedName>
        <fullName evidence="13">G-protein coupled receptors family 1 profile domain-containing protein</fullName>
    </recommendedName>
</protein>
<dbReference type="PROSITE" id="PS50181">
    <property type="entry name" value="FBOX"/>
    <property type="match status" value="1"/>
</dbReference>
<keyword evidence="2 8" id="KW-0812">Transmembrane</keyword>
<evidence type="ECO:0000259" key="9">
    <source>
        <dbReference type="PROSITE" id="PS50181"/>
    </source>
</evidence>
<reference evidence="11" key="1">
    <citation type="submission" date="2021-02" db="EMBL/GenBank/DDBJ databases">
        <authorList>
            <person name="Nowell W R."/>
        </authorList>
    </citation>
    <scope>NUCLEOTIDE SEQUENCE</scope>
</reference>
<dbReference type="PRINTS" id="PR00237">
    <property type="entry name" value="GPCRRHODOPSN"/>
</dbReference>
<dbReference type="Proteomes" id="UP000663862">
    <property type="component" value="Unassembled WGS sequence"/>
</dbReference>
<dbReference type="Pfam" id="PF00001">
    <property type="entry name" value="7tm_1"/>
    <property type="match status" value="1"/>
</dbReference>
<feature type="transmembrane region" description="Helical" evidence="8">
    <location>
        <begin position="1187"/>
        <end position="1210"/>
    </location>
</feature>
<comment type="subcellular location">
    <subcellularLocation>
        <location evidence="1">Membrane</location>
        <topology evidence="1">Multi-pass membrane protein</topology>
    </subcellularLocation>
</comment>
<dbReference type="PANTHER" id="PTHR24240">
    <property type="entry name" value="OPSIN"/>
    <property type="match status" value="1"/>
</dbReference>
<dbReference type="InterPro" id="IPR017452">
    <property type="entry name" value="GPCR_Rhodpsn_7TM"/>
</dbReference>
<dbReference type="Gene3D" id="1.20.1070.10">
    <property type="entry name" value="Rhodopsin 7-helix transmembrane proteins"/>
    <property type="match status" value="1"/>
</dbReference>
<feature type="transmembrane region" description="Helical" evidence="8">
    <location>
        <begin position="646"/>
        <end position="668"/>
    </location>
</feature>
<evidence type="ECO:0000256" key="2">
    <source>
        <dbReference type="ARBA" id="ARBA00022692"/>
    </source>
</evidence>
<feature type="domain" description="F-box" evidence="9">
    <location>
        <begin position="8"/>
        <end position="56"/>
    </location>
</feature>
<feature type="domain" description="G-protein coupled receptors family 1 profile" evidence="10">
    <location>
        <begin position="1038"/>
        <end position="1295"/>
    </location>
</feature>
<keyword evidence="3 8" id="KW-1133">Transmembrane helix</keyword>
<evidence type="ECO:0000313" key="11">
    <source>
        <dbReference type="EMBL" id="CAF4410787.1"/>
    </source>
</evidence>
<dbReference type="Gene3D" id="1.20.1280.50">
    <property type="match status" value="1"/>
</dbReference>
<evidence type="ECO:0000256" key="7">
    <source>
        <dbReference type="ARBA" id="ARBA00023224"/>
    </source>
</evidence>
<dbReference type="InterPro" id="IPR000276">
    <property type="entry name" value="GPCR_Rhodpsn"/>
</dbReference>
<evidence type="ECO:0000256" key="5">
    <source>
        <dbReference type="ARBA" id="ARBA00023136"/>
    </source>
</evidence>
<evidence type="ECO:0008006" key="13">
    <source>
        <dbReference type="Google" id="ProtNLM"/>
    </source>
</evidence>
<dbReference type="InterPro" id="IPR001810">
    <property type="entry name" value="F-box_dom"/>
</dbReference>
<dbReference type="SUPFAM" id="SSF81321">
    <property type="entry name" value="Family A G protein-coupled receptor-like"/>
    <property type="match status" value="1"/>
</dbReference>
<dbReference type="SUPFAM" id="SSF52047">
    <property type="entry name" value="RNI-like"/>
    <property type="match status" value="1"/>
</dbReference>
<keyword evidence="5 8" id="KW-0472">Membrane</keyword>
<dbReference type="CDD" id="cd14969">
    <property type="entry name" value="7tmA_Opsins_type2_animals"/>
    <property type="match status" value="1"/>
</dbReference>
<feature type="transmembrane region" description="Helical" evidence="8">
    <location>
        <begin position="1101"/>
        <end position="1122"/>
    </location>
</feature>
<dbReference type="SUPFAM" id="SSF81383">
    <property type="entry name" value="F-box domain"/>
    <property type="match status" value="1"/>
</dbReference>
<gene>
    <name evidence="11" type="ORF">TSG867_LOCUS13710</name>
</gene>
<keyword evidence="7" id="KW-0807">Transducer</keyword>
<dbReference type="InterPro" id="IPR050125">
    <property type="entry name" value="GPCR_opsins"/>
</dbReference>
<dbReference type="SMART" id="SM00256">
    <property type="entry name" value="FBOX"/>
    <property type="match status" value="1"/>
</dbReference>
<evidence type="ECO:0000259" key="10">
    <source>
        <dbReference type="PROSITE" id="PS50262"/>
    </source>
</evidence>
<dbReference type="Pfam" id="PF12937">
    <property type="entry name" value="F-box-like"/>
    <property type="match status" value="1"/>
</dbReference>
<keyword evidence="6" id="KW-0675">Receptor</keyword>
<evidence type="ECO:0000256" key="6">
    <source>
        <dbReference type="ARBA" id="ARBA00023170"/>
    </source>
</evidence>
<dbReference type="GO" id="GO:0004930">
    <property type="term" value="F:G protein-coupled receptor activity"/>
    <property type="evidence" value="ECO:0007669"/>
    <property type="project" value="UniProtKB-KW"/>
</dbReference>
<keyword evidence="4" id="KW-0297">G-protein coupled receptor</keyword>
<dbReference type="GO" id="GO:0016020">
    <property type="term" value="C:membrane"/>
    <property type="evidence" value="ECO:0007669"/>
    <property type="project" value="UniProtKB-SubCell"/>
</dbReference>
<dbReference type="EMBL" id="CAJOBQ010000740">
    <property type="protein sequence ID" value="CAF4410787.1"/>
    <property type="molecule type" value="Genomic_DNA"/>
</dbReference>
<proteinExistence type="predicted"/>
<evidence type="ECO:0000256" key="8">
    <source>
        <dbReference type="SAM" id="Phobius"/>
    </source>
</evidence>
<name>A0A820PMN0_9BILA</name>
<sequence>MNISTTQRPSLCTLPVELIHHIFHYLDAQTIVRSFRSVCKQFYTIVKAYDQFKLDFNASLKSDFLFLCNFISPENIQSLTLSDRDETPGQVEFFLSFTRIKQFTRLRYLTIFEIDDCYLNIILKDLSTLTLQSLCIHSERDYSRDNTSLDQLSSVMSLPSLHNVNLNIPNLNLSELLWSLECKVQHLEIYCRTLDEYCNILNHLPNLRKFVVIQLNQDSTDEIVTQLSNLTPFRQLSYLAFKHCHIDIILLELLLLLAPSIERLQLIRSIDLHTFIAHLHQWANFVETKLPFLTQFEFFLTEDEHDFNFTVDTESLIDPFRTSFWTEKKSWFAICDYIVYPRTVILYTPLTFDPEFEYVYESKEIRRSSSVPNINNATKMDGVRKLRLDLTNVMTLATSSQGGLPHNIRFPRLDQLTIRIGDEWPLGSLRFLSSLVDLSNLIKLSLQISSAFYNSSEWTDVHGAKQSLEKSLNEINVEIYPKSIIQYIDQLMGKLKRLNEYSIKPNSMLVLGLKSILAKSLHRLLKENYYIDELVYYTDQLDEHFYLLTVTTINTSVSINLFDEFTISYRNMTNRLTDLHKKLCFYMDKSQSNFNKQILIKLNMLHESLQFFIQFIEKHILNKINIILDTEQENKIHKSIVLIECLIISIIVCITIVPLIFIGIKFLLEWKVKHIQQTIDQVGCLNIQRSNQEQYPLDVINNDALPNQLKPYGVYNDMNNTSGENSNSSSNNNLMEKNKTDDHHSVGIFLFSIRLCFALINMLIIILSLITGFLYGLDLLLNMSCELVHHNQTLLISLVTNNFVNQSGTFDVNRTIFNIINDCNRNVHFSKILFENASTQLQNELSSTIKDINQNIFDQFLNFNNKINITSDLHLLMSIASSSGLTKIVMLLKSIDHDFEQIRQIFQRILKRNSTLLTNFTSSVFNEFEEFTMKVIQSTIEKCPLPKDTILRADELICHQTAKNINGLWLQIFLFSFSMITVCKIVSQMMLNNNSKAVNNYLSPDNPLFWSRPTPLSCNAVRLIGICLCLAAFIGIILNGALVYSFARYKFLRTPPNIFIMFISIIGLVTSCSIIPLAGSSSIYCYWLFNRGGCQFEGIMTSLYGCSSSYLLCAVSLSRCYIIVRPFHAKAITAPKCIIIASVAVTITFIWVMMPVLGWNEYTLEGALTSCCINWYDRRLLFVSYNFFLFAFFYCLPLIILITANTRIYLGLKKMRNKLAQGDKTELSQKRIEMEGRILKSTIMTVLSFVITWTPYAIVFFIAVFRGPGAAVPPMATFICACFAKSSVMWIPMLYISTSTYFRPSFVDMKCMDKQGSMSSTGAGTYNPYALPRKNEGAPAISVIQASKEKRCSAIDKQ</sequence>
<evidence type="ECO:0000313" key="12">
    <source>
        <dbReference type="Proteomes" id="UP000663862"/>
    </source>
</evidence>
<evidence type="ECO:0000256" key="3">
    <source>
        <dbReference type="ARBA" id="ARBA00022989"/>
    </source>
</evidence>
<evidence type="ECO:0000256" key="1">
    <source>
        <dbReference type="ARBA" id="ARBA00004141"/>
    </source>
</evidence>
<organism evidence="11 12">
    <name type="scientific">Rotaria socialis</name>
    <dbReference type="NCBI Taxonomy" id="392032"/>
    <lineage>
        <taxon>Eukaryota</taxon>
        <taxon>Metazoa</taxon>
        <taxon>Spiralia</taxon>
        <taxon>Gnathifera</taxon>
        <taxon>Rotifera</taxon>
        <taxon>Eurotatoria</taxon>
        <taxon>Bdelloidea</taxon>
        <taxon>Philodinida</taxon>
        <taxon>Philodinidae</taxon>
        <taxon>Rotaria</taxon>
    </lineage>
</organism>
<accession>A0A820PMN0</accession>